<evidence type="ECO:0000313" key="3">
    <source>
        <dbReference type="EMBL" id="KAJ4487556.1"/>
    </source>
</evidence>
<dbReference type="PANTHER" id="PTHR31339">
    <property type="entry name" value="PECTIN LYASE-RELATED"/>
    <property type="match status" value="1"/>
</dbReference>
<reference evidence="3" key="1">
    <citation type="submission" date="2022-08" db="EMBL/GenBank/DDBJ databases">
        <title>A Global Phylogenomic Analysis of the Shiitake Genus Lentinula.</title>
        <authorList>
            <consortium name="DOE Joint Genome Institute"/>
            <person name="Sierra-Patev S."/>
            <person name="Min B."/>
            <person name="Naranjo-Ortiz M."/>
            <person name="Looney B."/>
            <person name="Konkel Z."/>
            <person name="Slot J.C."/>
            <person name="Sakamoto Y."/>
            <person name="Steenwyk J.L."/>
            <person name="Rokas A."/>
            <person name="Carro J."/>
            <person name="Camarero S."/>
            <person name="Ferreira P."/>
            <person name="Molpeceres G."/>
            <person name="Ruiz-Duenas F.J."/>
            <person name="Serrano A."/>
            <person name="Henrissat B."/>
            <person name="Drula E."/>
            <person name="Hughes K.W."/>
            <person name="Mata J.L."/>
            <person name="Ishikawa N.K."/>
            <person name="Vargas-Isla R."/>
            <person name="Ushijima S."/>
            <person name="Smith C.A."/>
            <person name="Ahrendt S."/>
            <person name="Andreopoulos W."/>
            <person name="He G."/>
            <person name="Labutti K."/>
            <person name="Lipzen A."/>
            <person name="Ng V."/>
            <person name="Riley R."/>
            <person name="Sandor L."/>
            <person name="Barry K."/>
            <person name="Martinez A.T."/>
            <person name="Xiao Y."/>
            <person name="Gibbons J.G."/>
            <person name="Terashima K."/>
            <person name="Grigoriev I.V."/>
            <person name="Hibbett D.S."/>
        </authorList>
    </citation>
    <scope>NUCLEOTIDE SEQUENCE</scope>
    <source>
        <strain evidence="3">JLM2183</strain>
    </source>
</reference>
<dbReference type="PANTHER" id="PTHR31339:SF9">
    <property type="entry name" value="PLASMIN AND FIBRONECTIN-BINDING PROTEIN A"/>
    <property type="match status" value="1"/>
</dbReference>
<evidence type="ECO:0000259" key="2">
    <source>
        <dbReference type="Pfam" id="PF12708"/>
    </source>
</evidence>
<keyword evidence="4" id="KW-1185">Reference proteome</keyword>
<dbReference type="GO" id="GO:0016787">
    <property type="term" value="F:hydrolase activity"/>
    <property type="evidence" value="ECO:0007669"/>
    <property type="project" value="UniProtKB-KW"/>
</dbReference>
<evidence type="ECO:0000313" key="4">
    <source>
        <dbReference type="Proteomes" id="UP001150266"/>
    </source>
</evidence>
<keyword evidence="3" id="KW-0378">Hydrolase</keyword>
<accession>A0A9W9APG2</accession>
<dbReference type="Proteomes" id="UP001150266">
    <property type="component" value="Unassembled WGS sequence"/>
</dbReference>
<organism evidence="3 4">
    <name type="scientific">Lentinula aciculospora</name>
    <dbReference type="NCBI Taxonomy" id="153920"/>
    <lineage>
        <taxon>Eukaryota</taxon>
        <taxon>Fungi</taxon>
        <taxon>Dikarya</taxon>
        <taxon>Basidiomycota</taxon>
        <taxon>Agaricomycotina</taxon>
        <taxon>Agaricomycetes</taxon>
        <taxon>Agaricomycetidae</taxon>
        <taxon>Agaricales</taxon>
        <taxon>Marasmiineae</taxon>
        <taxon>Omphalotaceae</taxon>
        <taxon>Lentinula</taxon>
    </lineage>
</organism>
<dbReference type="AlphaFoldDB" id="A0A9W9APG2"/>
<dbReference type="InterPro" id="IPR012334">
    <property type="entry name" value="Pectin_lyas_fold"/>
</dbReference>
<name>A0A9W9APG2_9AGAR</name>
<dbReference type="SUPFAM" id="SSF51126">
    <property type="entry name" value="Pectin lyase-like"/>
    <property type="match status" value="2"/>
</dbReference>
<comment type="caution">
    <text evidence="3">The sequence shown here is derived from an EMBL/GenBank/DDBJ whole genome shotgun (WGS) entry which is preliminary data.</text>
</comment>
<dbReference type="Gene3D" id="2.160.20.10">
    <property type="entry name" value="Single-stranded right-handed beta-helix, Pectin lyase-like"/>
    <property type="match status" value="2"/>
</dbReference>
<evidence type="ECO:0000256" key="1">
    <source>
        <dbReference type="SAM" id="MobiDB-lite"/>
    </source>
</evidence>
<protein>
    <submittedName>
        <fullName evidence="3">Glycoside hydrolase family 55 protein</fullName>
    </submittedName>
</protein>
<feature type="domain" description="Rhamnogalacturonase A/B/Epimerase-like pectate lyase" evidence="2">
    <location>
        <begin position="413"/>
        <end position="480"/>
    </location>
</feature>
<dbReference type="InterPro" id="IPR024535">
    <property type="entry name" value="RHGA/B-epi-like_pectate_lyase"/>
</dbReference>
<sequence length="772" mass="83754">MLADSDSISNANPRTQIDSLGPGTALASAPYWRELIKHQGTSPFNPNTTYVVYRNVKDYGAKGDGVTDDSAAFNLAMSDGGRCGGGNCQSSTTTGVVVYVPKGTYLLKKAITPYYMTQLLGDARDPPTLLADESFHDMAVIDADPYLPGGGGAQWFTNQNNFYRTVKNFVIDVRRVPATVSQGTGIHWQVAQATSLQNIKFYMSEDSDTAHQGIWMENGSGGFMSNLTFYGGKYGMWVGNQQFTVQNVTMNNCKTAVFGVWNWGWTFQGITINNCGVGFDLLTGGTTSATQSIGSETIVDAVVNDTPFFVRSSNTSNDHLTGSLVLINAQLNNVSVAVSAINQTEPLLIGTSGVMNIAAWAQGNIYKGSDLNFNYTQGNIEIPQIPESLLDNDGRIVSKSRPQYEDYSLDQIISAKDYGAKGDGKTDDTKTLQALLNESANKKIIFLDAGVYLITRTLSFPAGTRLTGEVWSTISATGTYFADQANPQVAVRVGEEGSEGVMEITDVLFSTKGAAPGAILVEWNVRDPKGAPASAGLWDTHFRIGGAAGTELQLKECPAKTNNAEACTSVFLSLHITERASAYLESTWIWVADHTLDEDGVSQLEIYAGRGVLSQSLGPVWMIGTSEHHVIYQYRLVNAKNHYLGLVQTESPYHQPHPAPPYPFTLNEAYVDPKFSDDLCYAWSLSVAKSENILVLGAGFYSFFNNYVDSCSQHNKPCQSQITDIDSESDVCLYSVSTVGVQWPVSVNQKGVALQQDNINGFSETVTVWTSS</sequence>
<feature type="region of interest" description="Disordered" evidence="1">
    <location>
        <begin position="1"/>
        <end position="21"/>
    </location>
</feature>
<dbReference type="InterPro" id="IPR011050">
    <property type="entry name" value="Pectin_lyase_fold/virulence"/>
</dbReference>
<feature type="domain" description="Rhamnogalacturonase A/B/Epimerase-like pectate lyase" evidence="2">
    <location>
        <begin position="53"/>
        <end position="280"/>
    </location>
</feature>
<dbReference type="Pfam" id="PF12708">
    <property type="entry name" value="Pect-lyase_RHGA_epim"/>
    <property type="match status" value="2"/>
</dbReference>
<feature type="compositionally biased region" description="Polar residues" evidence="1">
    <location>
        <begin position="1"/>
        <end position="18"/>
    </location>
</feature>
<dbReference type="OrthoDB" id="1046782at2759"/>
<dbReference type="CDD" id="cd23668">
    <property type="entry name" value="GH55_beta13glucanase-like"/>
    <property type="match status" value="1"/>
</dbReference>
<proteinExistence type="predicted"/>
<dbReference type="EMBL" id="JAOTPV010000002">
    <property type="protein sequence ID" value="KAJ4487556.1"/>
    <property type="molecule type" value="Genomic_DNA"/>
</dbReference>
<gene>
    <name evidence="3" type="ORF">J3R30DRAFT_3429202</name>
</gene>
<dbReference type="InterPro" id="IPR051801">
    <property type="entry name" value="GH28_Enzymes"/>
</dbReference>